<protein>
    <submittedName>
        <fullName evidence="1">Uncharacterized protein</fullName>
    </submittedName>
</protein>
<proteinExistence type="predicted"/>
<dbReference type="EMBL" id="JADQDQ010000005">
    <property type="protein sequence ID" value="MBF9238331.1"/>
    <property type="molecule type" value="Genomic_DNA"/>
</dbReference>
<dbReference type="Proteomes" id="UP000597617">
    <property type="component" value="Unassembled WGS sequence"/>
</dbReference>
<name>A0ABS0IJ19_9BACT</name>
<evidence type="ECO:0000313" key="2">
    <source>
        <dbReference type="Proteomes" id="UP000597617"/>
    </source>
</evidence>
<sequence>MNMRVASGRSGACEAFHVSPIQHFQGMASGAAGHVAGARTTKRYIDNKLVSA</sequence>
<reference evidence="1 2" key="1">
    <citation type="submission" date="2020-11" db="EMBL/GenBank/DDBJ databases">
        <authorList>
            <person name="Kim M.K."/>
        </authorList>
    </citation>
    <scope>NUCLEOTIDE SEQUENCE [LARGE SCALE GENOMIC DNA]</scope>
    <source>
        <strain evidence="1 2">BT683</strain>
    </source>
</reference>
<accession>A0ABS0IJ19</accession>
<organism evidence="1 2">
    <name type="scientific">Hymenobacter jeongseonensis</name>
    <dbReference type="NCBI Taxonomy" id="2791027"/>
    <lineage>
        <taxon>Bacteria</taxon>
        <taxon>Pseudomonadati</taxon>
        <taxon>Bacteroidota</taxon>
        <taxon>Cytophagia</taxon>
        <taxon>Cytophagales</taxon>
        <taxon>Hymenobacteraceae</taxon>
        <taxon>Hymenobacter</taxon>
    </lineage>
</organism>
<evidence type="ECO:0000313" key="1">
    <source>
        <dbReference type="EMBL" id="MBF9238331.1"/>
    </source>
</evidence>
<gene>
    <name evidence="1" type="ORF">I2I05_13075</name>
</gene>
<keyword evidence="2" id="KW-1185">Reference proteome</keyword>
<comment type="caution">
    <text evidence="1">The sequence shown here is derived from an EMBL/GenBank/DDBJ whole genome shotgun (WGS) entry which is preliminary data.</text>
</comment>